<evidence type="ECO:0000259" key="2">
    <source>
        <dbReference type="PROSITE" id="PS51178"/>
    </source>
</evidence>
<evidence type="ECO:0000313" key="4">
    <source>
        <dbReference type="Proteomes" id="UP001168620"/>
    </source>
</evidence>
<proteinExistence type="predicted"/>
<sequence length="260" mass="26388">MRIFFAGLAVLLVLSGCAEDQSGAAGAAASDDGSTVTASAEPEVLVPEVVAMPVAAARSALDRAGLVARVVRGAGSACAPAGEVSGQRPRTGRMVPVGATVTVEVPGKGTGTCGLDLPPAPDDLDRVARAFLRFARGEGTPPVDTPVDLYLGGRFVETLASAETGDRAAWEVCPEGGSYAGATCPFSALELLGETPRVAVTSPRPEHPCAHPSPLPGAAAGRSVILQPDEALACPSWFAVQLRVNEVGQVTAVDLVRSEP</sequence>
<dbReference type="SMART" id="SM00740">
    <property type="entry name" value="PASTA"/>
    <property type="match status" value="1"/>
</dbReference>
<dbReference type="InterPro" id="IPR005543">
    <property type="entry name" value="PASTA_dom"/>
</dbReference>
<feature type="domain" description="PASTA" evidence="2">
    <location>
        <begin position="40"/>
        <end position="107"/>
    </location>
</feature>
<evidence type="ECO:0000256" key="1">
    <source>
        <dbReference type="SAM" id="SignalP"/>
    </source>
</evidence>
<dbReference type="RefSeq" id="WP_300951228.1">
    <property type="nucleotide sequence ID" value="NZ_JAUHJQ010000001.1"/>
</dbReference>
<reference evidence="3" key="1">
    <citation type="submission" date="2023-06" db="EMBL/GenBank/DDBJ databases">
        <title>Draft genome sequence of Nocardioides sp. SOB77.</title>
        <authorList>
            <person name="Zhang G."/>
        </authorList>
    </citation>
    <scope>NUCLEOTIDE SEQUENCE</scope>
    <source>
        <strain evidence="3">SOB77</strain>
    </source>
</reference>
<feature type="chain" id="PRO_5046509287" evidence="1">
    <location>
        <begin position="19"/>
        <end position="260"/>
    </location>
</feature>
<dbReference type="PROSITE" id="PS51178">
    <property type="entry name" value="PASTA"/>
    <property type="match status" value="1"/>
</dbReference>
<keyword evidence="1" id="KW-0732">Signal</keyword>
<organism evidence="3 4">
    <name type="scientific">Nocardioides oceani</name>
    <dbReference type="NCBI Taxonomy" id="3058369"/>
    <lineage>
        <taxon>Bacteria</taxon>
        <taxon>Bacillati</taxon>
        <taxon>Actinomycetota</taxon>
        <taxon>Actinomycetes</taxon>
        <taxon>Propionibacteriales</taxon>
        <taxon>Nocardioidaceae</taxon>
        <taxon>Nocardioides</taxon>
    </lineage>
</organism>
<protein>
    <submittedName>
        <fullName evidence="3">PASTA domain-containing protein</fullName>
    </submittedName>
</protein>
<feature type="signal peptide" evidence="1">
    <location>
        <begin position="1"/>
        <end position="18"/>
    </location>
</feature>
<comment type="caution">
    <text evidence="3">The sequence shown here is derived from an EMBL/GenBank/DDBJ whole genome shotgun (WGS) entry which is preliminary data.</text>
</comment>
<dbReference type="Gene3D" id="3.30.10.20">
    <property type="match status" value="1"/>
</dbReference>
<name>A0ABT8FD48_9ACTN</name>
<dbReference type="CDD" id="cd06577">
    <property type="entry name" value="PASTA_pknB"/>
    <property type="match status" value="1"/>
</dbReference>
<dbReference type="EMBL" id="JAUHJQ010000001">
    <property type="protein sequence ID" value="MDN4172335.1"/>
    <property type="molecule type" value="Genomic_DNA"/>
</dbReference>
<dbReference type="Pfam" id="PF03793">
    <property type="entry name" value="PASTA"/>
    <property type="match status" value="1"/>
</dbReference>
<evidence type="ECO:0000313" key="3">
    <source>
        <dbReference type="EMBL" id="MDN4172335.1"/>
    </source>
</evidence>
<keyword evidence="4" id="KW-1185">Reference proteome</keyword>
<gene>
    <name evidence="3" type="ORF">QWY28_05230</name>
</gene>
<dbReference type="PROSITE" id="PS51257">
    <property type="entry name" value="PROKAR_LIPOPROTEIN"/>
    <property type="match status" value="1"/>
</dbReference>
<dbReference type="Proteomes" id="UP001168620">
    <property type="component" value="Unassembled WGS sequence"/>
</dbReference>
<accession>A0ABT8FD48</accession>